<name>L0AVR7_THEEQ</name>
<keyword evidence="3" id="KW-1185">Reference proteome</keyword>
<dbReference type="EC" id="3.4.24.56" evidence="2"/>
<dbReference type="Proteomes" id="UP000031512">
    <property type="component" value="Chromosome 1"/>
</dbReference>
<dbReference type="SMART" id="SM01264">
    <property type="entry name" value="M16C_associated"/>
    <property type="match status" value="1"/>
</dbReference>
<dbReference type="Pfam" id="PF00675">
    <property type="entry name" value="Peptidase_M16"/>
    <property type="match status" value="1"/>
</dbReference>
<reference evidence="2 3" key="1">
    <citation type="journal article" date="2012" name="BMC Genomics">
        <title>Comparative genomic analysis and phylogenetic position of Theileria equi.</title>
        <authorList>
            <person name="Kappmeyer L.S."/>
            <person name="Thiagarajan M."/>
            <person name="Herndon D.R."/>
            <person name="Ramsay J.D."/>
            <person name="Caler E."/>
            <person name="Djikeng A."/>
            <person name="Gillespie J.J."/>
            <person name="Lau A.O."/>
            <person name="Roalson E.H."/>
            <person name="Silva J.C."/>
            <person name="Silva M.G."/>
            <person name="Suarez C.E."/>
            <person name="Ueti M.W."/>
            <person name="Nene V.M."/>
            <person name="Mealey R.H."/>
            <person name="Knowles D.P."/>
            <person name="Brayton K.A."/>
        </authorList>
    </citation>
    <scope>NUCLEOTIDE SEQUENCE [LARGE SCALE GENOMIC DNA]</scope>
    <source>
        <strain evidence="2 3">WA</strain>
    </source>
</reference>
<dbReference type="InterPro" id="IPR055130">
    <property type="entry name" value="PreP_C"/>
</dbReference>
<dbReference type="eggNOG" id="KOG2019">
    <property type="taxonomic scope" value="Eukaryota"/>
</dbReference>
<dbReference type="STRING" id="1537102.L0AVR7"/>
<dbReference type="PANTHER" id="PTHR43016">
    <property type="entry name" value="PRESEQUENCE PROTEASE"/>
    <property type="match status" value="1"/>
</dbReference>
<dbReference type="OrthoDB" id="10250783at2759"/>
<evidence type="ECO:0000313" key="2">
    <source>
        <dbReference type="EMBL" id="AFZ79121.1"/>
    </source>
</evidence>
<keyword evidence="2" id="KW-0378">Hydrolase</keyword>
<dbReference type="InterPro" id="IPR013578">
    <property type="entry name" value="Peptidase_M16C_assoc"/>
</dbReference>
<proteinExistence type="predicted"/>
<dbReference type="GO" id="GO:0046872">
    <property type="term" value="F:metal ion binding"/>
    <property type="evidence" value="ECO:0007669"/>
    <property type="project" value="InterPro"/>
</dbReference>
<dbReference type="Pfam" id="PF05193">
    <property type="entry name" value="Peptidase_M16_C"/>
    <property type="match status" value="1"/>
</dbReference>
<dbReference type="GO" id="GO:0016485">
    <property type="term" value="P:protein processing"/>
    <property type="evidence" value="ECO:0007669"/>
    <property type="project" value="TreeGrafter"/>
</dbReference>
<accession>L0AVR7</accession>
<feature type="domain" description="Peptidase M16C associated" evidence="1">
    <location>
        <begin position="621"/>
        <end position="888"/>
    </location>
</feature>
<dbReference type="SUPFAM" id="SSF63411">
    <property type="entry name" value="LuxS/MPP-like metallohydrolase"/>
    <property type="match status" value="4"/>
</dbReference>
<evidence type="ECO:0000259" key="1">
    <source>
        <dbReference type="SMART" id="SM01264"/>
    </source>
</evidence>
<protein>
    <submittedName>
        <fullName evidence="2">Falcilysin, putative</fullName>
        <ecNumber evidence="2">3.4.24.56</ecNumber>
    </submittedName>
</protein>
<dbReference type="AlphaFoldDB" id="L0AVR7"/>
<dbReference type="GeneID" id="15803466"/>
<dbReference type="PANTHER" id="PTHR43016:SF13">
    <property type="entry name" value="PRESEQUENCE PROTEASE, MITOCHONDRIAL"/>
    <property type="match status" value="1"/>
</dbReference>
<evidence type="ECO:0000313" key="3">
    <source>
        <dbReference type="Proteomes" id="UP000031512"/>
    </source>
</evidence>
<dbReference type="RefSeq" id="XP_004828787.1">
    <property type="nucleotide sequence ID" value="XM_004828730.1"/>
</dbReference>
<sequence length="1164" mass="132057">MNMIRHRFVSIVSANIISCIYSHIFLRNISVSCLTNQRYSKVASVFDVKTNNKCISGLNLSNKCFLFVNKLPHSNFRSISTIKAKNLYSMANRDIEVTKSLEGDKLWIDSALNVTHPAFDKLSGVYLSDLDMVATTYRHKASGLSVVSLKTNIQSGKEMCFDIFVPTPPVNSRGSAHVLEHTVLSGSSKYPSKDGFSVIIQGGFYSFLNASTYKDKTSYLFASTNEKSFYNIADFYMESFFRPSVRQQEDIFKQEGWHYKVLPNDKNETEIEDGGIVLHDRHISYSGIVYNEMRNSFSDSHNIARSLIYENLFNNCYKFVSGGNPEDVVELTHSELIKFYEDYYGPKTATIYFHGPYDISNRLNFVDDYLTKYKIGIELPGINTLSHSANLETSRRRTELEPYTDIPKTIKSTYNALNSVDDLVVMGWILDPKDDKNSRDIDVIDIVGLQVLQHLLIGTPESMLYKALIDSKLGKKVIPTGVIGSYHQSTFMVGLEGVDSSQFETRGDSKDKVEKVILDTFKSAIENGFKLDSIHAAINTIEFEMRELNTGYYPKGLALVELIQSRSQYGKDPLGLLEFDKLLSQLRDRIFKDDPSKYFKDLLNKYFVTNNTRVTLHLEAVESSIYEKDFNKRISKHILSRLGHLKKEDVDRLENEYKKFKEIRETPEDKKVLESFPTLEISDMSPEEEIIPTEFYVLSKLGISKSSKLHDSKVNVLIHPIESQGIVYLDYAISLVDLTVEDLSYLNLFVSMLKEAGTEKLTPEELNYVIAKNLGGLSFDINFITRTNNTTYSDPKDAIGYLVVRAKSLKEKKDMMVDIVNDVLLNSKLSNSNKGIEIINRMISYMQNSIISDGNQYAARRMASKFSVADHADEVANGYAQLKILKETILPTAEADWSQIEKKLNSIRKKLLQLNHVTVNITGNSTVVNDWVNNYGNEIYKKLQSTFLESSSSSKTSLWVNEILEKGLMNGPKDEVIVVPTRVNYVGIGGPLFDTGDFLNGEDSLVVHYIHRTYLFKHVRMSLGAYGVSANITSTGHIIFMSFADPNFDKTIEVYKNTPNVLHDAHKSLDERELLRQKIGKMSSLDRPLHVETKGFVALLRILKGETKETRLKIRREILGAGIDCFDRVMNKFNQKNDWTNVCAVINQATAKDLPSHITKLNMP</sequence>
<dbReference type="Gene3D" id="3.30.830.10">
    <property type="entry name" value="Metalloenzyme, LuxS/M16 peptidase-like"/>
    <property type="match status" value="4"/>
</dbReference>
<dbReference type="InterPro" id="IPR011765">
    <property type="entry name" value="Pept_M16_N"/>
</dbReference>
<dbReference type="VEuPathDB" id="PiroplasmaDB:BEWA_019670"/>
<dbReference type="EMBL" id="CP001669">
    <property type="protein sequence ID" value="AFZ79121.1"/>
    <property type="molecule type" value="Genomic_DNA"/>
</dbReference>
<dbReference type="KEGG" id="beq:BEWA_019670"/>
<dbReference type="InterPro" id="IPR011249">
    <property type="entry name" value="Metalloenz_LuxS/M16"/>
</dbReference>
<dbReference type="Pfam" id="PF22516">
    <property type="entry name" value="PreP_C"/>
    <property type="match status" value="1"/>
</dbReference>
<gene>
    <name evidence="2" type="ORF">BEWA_019670</name>
</gene>
<organism evidence="2 3">
    <name type="scientific">Theileria equi strain WA</name>
    <dbReference type="NCBI Taxonomy" id="1537102"/>
    <lineage>
        <taxon>Eukaryota</taxon>
        <taxon>Sar</taxon>
        <taxon>Alveolata</taxon>
        <taxon>Apicomplexa</taxon>
        <taxon>Aconoidasida</taxon>
        <taxon>Piroplasmida</taxon>
        <taxon>Theileriidae</taxon>
        <taxon>Theileria</taxon>
    </lineage>
</organism>
<dbReference type="InterPro" id="IPR007863">
    <property type="entry name" value="Peptidase_M16_C"/>
</dbReference>
<dbReference type="Pfam" id="PF08367">
    <property type="entry name" value="M16C_assoc"/>
    <property type="match status" value="1"/>
</dbReference>
<dbReference type="GO" id="GO:0004222">
    <property type="term" value="F:metalloendopeptidase activity"/>
    <property type="evidence" value="ECO:0007669"/>
    <property type="project" value="UniProtKB-EC"/>
</dbReference>